<evidence type="ECO:0000313" key="2">
    <source>
        <dbReference type="EMBL" id="BEI94434.1"/>
    </source>
</evidence>
<evidence type="ECO:0000313" key="3">
    <source>
        <dbReference type="Proteomes" id="UP001233271"/>
    </source>
</evidence>
<dbReference type="Proteomes" id="UP001233271">
    <property type="component" value="Chromosome 7a"/>
</dbReference>
<dbReference type="AlphaFoldDB" id="A0AA48L9J8"/>
<reference evidence="2" key="1">
    <citation type="journal article" date="2023" name="BMC Genomics">
        <title>Chromosome-level genome assemblies of Cutaneotrichosporon spp. (Trichosporonales, Basidiomycota) reveal imbalanced evolution between nucleotide sequences and chromosome synteny.</title>
        <authorList>
            <person name="Kobayashi Y."/>
            <person name="Kayamori A."/>
            <person name="Aoki K."/>
            <person name="Shiwa Y."/>
            <person name="Matsutani M."/>
            <person name="Fujita N."/>
            <person name="Sugita T."/>
            <person name="Iwasaki W."/>
            <person name="Tanaka N."/>
            <person name="Takashima M."/>
        </authorList>
    </citation>
    <scope>NUCLEOTIDE SEQUENCE</scope>
    <source>
        <strain evidence="2">HIS019</strain>
    </source>
</reference>
<dbReference type="PROSITE" id="PS50231">
    <property type="entry name" value="RICIN_B_LECTIN"/>
    <property type="match status" value="1"/>
</dbReference>
<accession>A0AA48L9J8</accession>
<evidence type="ECO:0008006" key="4">
    <source>
        <dbReference type="Google" id="ProtNLM"/>
    </source>
</evidence>
<protein>
    <recommendedName>
        <fullName evidence="4">Ricin B lectin domain-containing protein</fullName>
    </recommendedName>
</protein>
<dbReference type="EMBL" id="AP028218">
    <property type="protein sequence ID" value="BEI94434.1"/>
    <property type="molecule type" value="Genomic_DNA"/>
</dbReference>
<dbReference type="InterPro" id="IPR035992">
    <property type="entry name" value="Ricin_B-like_lectins"/>
</dbReference>
<dbReference type="KEGG" id="ccac:CcaHIS019_0700060"/>
<organism evidence="2 3">
    <name type="scientific">Cutaneotrichosporon cavernicola</name>
    <dbReference type="NCBI Taxonomy" id="279322"/>
    <lineage>
        <taxon>Eukaryota</taxon>
        <taxon>Fungi</taxon>
        <taxon>Dikarya</taxon>
        <taxon>Basidiomycota</taxon>
        <taxon>Agaricomycotina</taxon>
        <taxon>Tremellomycetes</taxon>
        <taxon>Trichosporonales</taxon>
        <taxon>Trichosporonaceae</taxon>
        <taxon>Cutaneotrichosporon</taxon>
    </lineage>
</organism>
<dbReference type="CDD" id="cd00161">
    <property type="entry name" value="beta-trefoil_Ricin-like"/>
    <property type="match status" value="1"/>
</dbReference>
<dbReference type="Gene3D" id="2.80.10.50">
    <property type="match status" value="1"/>
</dbReference>
<dbReference type="SUPFAM" id="SSF50370">
    <property type="entry name" value="Ricin B-like lectins"/>
    <property type="match status" value="1"/>
</dbReference>
<name>A0AA48L9J8_9TREE</name>
<evidence type="ECO:0000256" key="1">
    <source>
        <dbReference type="SAM" id="SignalP"/>
    </source>
</evidence>
<dbReference type="GeneID" id="85498304"/>
<keyword evidence="1" id="KW-0732">Signal</keyword>
<keyword evidence="3" id="KW-1185">Reference proteome</keyword>
<gene>
    <name evidence="2" type="ORF">CcaverHIS019_0700060</name>
</gene>
<dbReference type="RefSeq" id="XP_060459699.1">
    <property type="nucleotide sequence ID" value="XM_060603402.1"/>
</dbReference>
<sequence length="177" mass="18869">MLLSFSLAILAVLGAAAPVELDARASAPPYRYIHPANAPDQCITAVPGTKGYEGTQLVVRPCVASADQRFRVNWPTTTVKFLAHPELCIDSSGTPGKPDKKPKLKAGRPALLLPCPAGPNVGENMTTPVNGYWDRSDYTHLRLWGTDVCLDGSGGAVHQSRCDGGVGQEWLFDVVGE</sequence>
<feature type="signal peptide" evidence="1">
    <location>
        <begin position="1"/>
        <end position="16"/>
    </location>
</feature>
<feature type="chain" id="PRO_5041216234" description="Ricin B lectin domain-containing protein" evidence="1">
    <location>
        <begin position="17"/>
        <end position="177"/>
    </location>
</feature>
<proteinExistence type="predicted"/>